<keyword evidence="2" id="KW-0808">Transferase</keyword>
<proteinExistence type="predicted"/>
<dbReference type="STRING" id="1121419.SAMN05443529_11684"/>
<reference evidence="3" key="1">
    <citation type="submission" date="2016-10" db="EMBL/GenBank/DDBJ databases">
        <authorList>
            <person name="Varghese N."/>
            <person name="Submissions S."/>
        </authorList>
    </citation>
    <scope>NUCLEOTIDE SEQUENCE [LARGE SCALE GENOMIC DNA]</scope>
    <source>
        <strain evidence="3">DSM 8344</strain>
    </source>
</reference>
<dbReference type="RefSeq" id="WP_092334282.1">
    <property type="nucleotide sequence ID" value="NZ_FNCP01000016.1"/>
</dbReference>
<evidence type="ECO:0000259" key="1">
    <source>
        <dbReference type="PROSITE" id="PS51186"/>
    </source>
</evidence>
<dbReference type="Gene3D" id="3.40.630.30">
    <property type="match status" value="1"/>
</dbReference>
<sequence>MLIRKAAYEDLNIILEIFMNAIKVMNDNNINQWDDLYPTSTDLEQDILNGQMYVGIKGGEIASALVINNECEEEYKYGNWGSDNDKFAVVHRLCVNPIYQNKKIGKATMIKIEEILKTEGIQSIRLDTFSLNPYALKMYQTLGYQKVGEVKWRKGLFYLFEKQL</sequence>
<dbReference type="PROSITE" id="PS51186">
    <property type="entry name" value="GNAT"/>
    <property type="match status" value="1"/>
</dbReference>
<dbReference type="OrthoDB" id="9796381at2"/>
<organism evidence="2 3">
    <name type="scientific">Desulfosporosinus hippei DSM 8344</name>
    <dbReference type="NCBI Taxonomy" id="1121419"/>
    <lineage>
        <taxon>Bacteria</taxon>
        <taxon>Bacillati</taxon>
        <taxon>Bacillota</taxon>
        <taxon>Clostridia</taxon>
        <taxon>Eubacteriales</taxon>
        <taxon>Desulfitobacteriaceae</taxon>
        <taxon>Desulfosporosinus</taxon>
    </lineage>
</organism>
<name>A0A1G8E8C4_9FIRM</name>
<evidence type="ECO:0000313" key="2">
    <source>
        <dbReference type="EMBL" id="SDH66172.1"/>
    </source>
</evidence>
<dbReference type="Proteomes" id="UP000198656">
    <property type="component" value="Unassembled WGS sequence"/>
</dbReference>
<gene>
    <name evidence="2" type="ORF">SAMN05443529_11684</name>
</gene>
<feature type="domain" description="N-acetyltransferase" evidence="1">
    <location>
        <begin position="1"/>
        <end position="164"/>
    </location>
</feature>
<dbReference type="InterPro" id="IPR000182">
    <property type="entry name" value="GNAT_dom"/>
</dbReference>
<dbReference type="SUPFAM" id="SSF55729">
    <property type="entry name" value="Acyl-CoA N-acyltransferases (Nat)"/>
    <property type="match status" value="1"/>
</dbReference>
<dbReference type="CDD" id="cd04301">
    <property type="entry name" value="NAT_SF"/>
    <property type="match status" value="1"/>
</dbReference>
<dbReference type="GO" id="GO:0016747">
    <property type="term" value="F:acyltransferase activity, transferring groups other than amino-acyl groups"/>
    <property type="evidence" value="ECO:0007669"/>
    <property type="project" value="InterPro"/>
</dbReference>
<keyword evidence="3" id="KW-1185">Reference proteome</keyword>
<accession>A0A1G8E8C4</accession>
<protein>
    <submittedName>
        <fullName evidence="2">Acetyltransferase (GNAT) domain-containing protein</fullName>
    </submittedName>
</protein>
<dbReference type="InterPro" id="IPR016181">
    <property type="entry name" value="Acyl_CoA_acyltransferase"/>
</dbReference>
<evidence type="ECO:0000313" key="3">
    <source>
        <dbReference type="Proteomes" id="UP000198656"/>
    </source>
</evidence>
<dbReference type="AlphaFoldDB" id="A0A1G8E8C4"/>
<dbReference type="EMBL" id="FNCP01000016">
    <property type="protein sequence ID" value="SDH66172.1"/>
    <property type="molecule type" value="Genomic_DNA"/>
</dbReference>
<dbReference type="Pfam" id="PF00583">
    <property type="entry name" value="Acetyltransf_1"/>
    <property type="match status" value="1"/>
</dbReference>